<proteinExistence type="predicted"/>
<dbReference type="KEGG" id="dpx:DAPPUDRAFT_333945"/>
<keyword evidence="3" id="KW-1185">Reference proteome</keyword>
<accession>E9HU98</accession>
<feature type="compositionally biased region" description="Acidic residues" evidence="1">
    <location>
        <begin position="53"/>
        <end position="89"/>
    </location>
</feature>
<evidence type="ECO:0000313" key="2">
    <source>
        <dbReference type="EMBL" id="EFX64682.1"/>
    </source>
</evidence>
<gene>
    <name evidence="2" type="ORF">DAPPUDRAFT_333945</name>
</gene>
<dbReference type="AlphaFoldDB" id="E9HU98"/>
<sequence length="98" mass="10889">MDEWQLTMKVTLEEYYQIQAQRAENKGITFIRSGEGNLSSEESTEEDSKSGEEDSTSEESGEDDSEGSELESSDGDQTEEEDVGAEETDPLQIIITLD</sequence>
<evidence type="ECO:0000256" key="1">
    <source>
        <dbReference type="SAM" id="MobiDB-lite"/>
    </source>
</evidence>
<organism evidence="2 3">
    <name type="scientific">Daphnia pulex</name>
    <name type="common">Water flea</name>
    <dbReference type="NCBI Taxonomy" id="6669"/>
    <lineage>
        <taxon>Eukaryota</taxon>
        <taxon>Metazoa</taxon>
        <taxon>Ecdysozoa</taxon>
        <taxon>Arthropoda</taxon>
        <taxon>Crustacea</taxon>
        <taxon>Branchiopoda</taxon>
        <taxon>Diplostraca</taxon>
        <taxon>Cladocera</taxon>
        <taxon>Anomopoda</taxon>
        <taxon>Daphniidae</taxon>
        <taxon>Daphnia</taxon>
    </lineage>
</organism>
<feature type="region of interest" description="Disordered" evidence="1">
    <location>
        <begin position="22"/>
        <end position="98"/>
    </location>
</feature>
<protein>
    <submittedName>
        <fullName evidence="2">Uncharacterized protein</fullName>
    </submittedName>
</protein>
<name>E9HU98_DAPPU</name>
<dbReference type="InParanoid" id="E9HU98"/>
<dbReference type="Proteomes" id="UP000000305">
    <property type="component" value="Unassembled WGS sequence"/>
</dbReference>
<dbReference type="EMBL" id="GL732802">
    <property type="protein sequence ID" value="EFX64682.1"/>
    <property type="molecule type" value="Genomic_DNA"/>
</dbReference>
<reference evidence="2 3" key="1">
    <citation type="journal article" date="2011" name="Science">
        <title>The ecoresponsive genome of Daphnia pulex.</title>
        <authorList>
            <person name="Colbourne J.K."/>
            <person name="Pfrender M.E."/>
            <person name="Gilbert D."/>
            <person name="Thomas W.K."/>
            <person name="Tucker A."/>
            <person name="Oakley T.H."/>
            <person name="Tokishita S."/>
            <person name="Aerts A."/>
            <person name="Arnold G.J."/>
            <person name="Basu M.K."/>
            <person name="Bauer D.J."/>
            <person name="Caceres C.E."/>
            <person name="Carmel L."/>
            <person name="Casola C."/>
            <person name="Choi J.H."/>
            <person name="Detter J.C."/>
            <person name="Dong Q."/>
            <person name="Dusheyko S."/>
            <person name="Eads B.D."/>
            <person name="Frohlich T."/>
            <person name="Geiler-Samerotte K.A."/>
            <person name="Gerlach D."/>
            <person name="Hatcher P."/>
            <person name="Jogdeo S."/>
            <person name="Krijgsveld J."/>
            <person name="Kriventseva E.V."/>
            <person name="Kultz D."/>
            <person name="Laforsch C."/>
            <person name="Lindquist E."/>
            <person name="Lopez J."/>
            <person name="Manak J.R."/>
            <person name="Muller J."/>
            <person name="Pangilinan J."/>
            <person name="Patwardhan R.P."/>
            <person name="Pitluck S."/>
            <person name="Pritham E.J."/>
            <person name="Rechtsteiner A."/>
            <person name="Rho M."/>
            <person name="Rogozin I.B."/>
            <person name="Sakarya O."/>
            <person name="Salamov A."/>
            <person name="Schaack S."/>
            <person name="Shapiro H."/>
            <person name="Shiga Y."/>
            <person name="Skalitzky C."/>
            <person name="Smith Z."/>
            <person name="Souvorov A."/>
            <person name="Sung W."/>
            <person name="Tang Z."/>
            <person name="Tsuchiya D."/>
            <person name="Tu H."/>
            <person name="Vos H."/>
            <person name="Wang M."/>
            <person name="Wolf Y.I."/>
            <person name="Yamagata H."/>
            <person name="Yamada T."/>
            <person name="Ye Y."/>
            <person name="Shaw J.R."/>
            <person name="Andrews J."/>
            <person name="Crease T.J."/>
            <person name="Tang H."/>
            <person name="Lucas S.M."/>
            <person name="Robertson H.M."/>
            <person name="Bork P."/>
            <person name="Koonin E.V."/>
            <person name="Zdobnov E.M."/>
            <person name="Grigoriev I.V."/>
            <person name="Lynch M."/>
            <person name="Boore J.L."/>
        </authorList>
    </citation>
    <scope>NUCLEOTIDE SEQUENCE [LARGE SCALE GENOMIC DNA]</scope>
</reference>
<dbReference type="HOGENOM" id="CLU_2335738_0_0_1"/>
<evidence type="ECO:0000313" key="3">
    <source>
        <dbReference type="Proteomes" id="UP000000305"/>
    </source>
</evidence>